<dbReference type="PANTHER" id="PTHR28605:SF1">
    <property type="entry name" value="CHROMOSOME TRANSMISSION FIDELITY FACTOR 8"/>
    <property type="match status" value="1"/>
</dbReference>
<keyword evidence="4" id="KW-0539">Nucleus</keyword>
<organism evidence="8 9">
    <name type="scientific">Petromyzon marinus</name>
    <name type="common">Sea lamprey</name>
    <dbReference type="NCBI Taxonomy" id="7757"/>
    <lineage>
        <taxon>Eukaryota</taxon>
        <taxon>Metazoa</taxon>
        <taxon>Chordata</taxon>
        <taxon>Craniata</taxon>
        <taxon>Vertebrata</taxon>
        <taxon>Cyclostomata</taxon>
        <taxon>Hyperoartia</taxon>
        <taxon>Petromyzontiformes</taxon>
        <taxon>Petromyzontidae</taxon>
        <taxon>Petromyzon</taxon>
    </lineage>
</organism>
<dbReference type="Pfam" id="PF09696">
    <property type="entry name" value="Ctf8"/>
    <property type="match status" value="1"/>
</dbReference>
<dbReference type="Proteomes" id="UP001318040">
    <property type="component" value="Chromosome 77"/>
</dbReference>
<sequence length="135" mass="15201">MAVGRRGLDEDWLLVELQGHVVPRGGGGLQSATLGDLHYTRDGIPVLIIGHHILYGKVVSLDKPLAVLVKQQHQQHQQHQQQQHQQEEMDAHPELNSTDVTPSVRTQYLVQALVHTKLLFKTRPKPIITNVPRKV</sequence>
<evidence type="ECO:0000313" key="9">
    <source>
        <dbReference type="RefSeq" id="XP_032835684.1"/>
    </source>
</evidence>
<accession>A0AAJ7XI84</accession>
<dbReference type="GO" id="GO:0007064">
    <property type="term" value="P:mitotic sister chromatid cohesion"/>
    <property type="evidence" value="ECO:0007669"/>
    <property type="project" value="InterPro"/>
</dbReference>
<evidence type="ECO:0000256" key="7">
    <source>
        <dbReference type="SAM" id="MobiDB-lite"/>
    </source>
</evidence>
<feature type="compositionally biased region" description="Low complexity" evidence="7">
    <location>
        <begin position="72"/>
        <end position="84"/>
    </location>
</feature>
<evidence type="ECO:0000256" key="2">
    <source>
        <dbReference type="ARBA" id="ARBA00022705"/>
    </source>
</evidence>
<dbReference type="PANTHER" id="PTHR28605">
    <property type="entry name" value="CTF8, CHROMOSOME TRANSMISSION FIDELITY FACTOR 8 HOMOLOG (S. CEREVISIAE)"/>
    <property type="match status" value="1"/>
</dbReference>
<evidence type="ECO:0000313" key="8">
    <source>
        <dbReference type="Proteomes" id="UP001318040"/>
    </source>
</evidence>
<evidence type="ECO:0000256" key="4">
    <source>
        <dbReference type="ARBA" id="ARBA00023242"/>
    </source>
</evidence>
<proteinExistence type="inferred from homology"/>
<evidence type="ECO:0000256" key="3">
    <source>
        <dbReference type="ARBA" id="ARBA00023125"/>
    </source>
</evidence>
<dbReference type="GO" id="GO:0006260">
    <property type="term" value="P:DNA replication"/>
    <property type="evidence" value="ECO:0007669"/>
    <property type="project" value="UniProtKB-KW"/>
</dbReference>
<comment type="subcellular location">
    <subcellularLocation>
        <location evidence="1">Nucleus</location>
    </subcellularLocation>
</comment>
<keyword evidence="3" id="KW-0238">DNA-binding</keyword>
<comment type="similarity">
    <text evidence="6">Belongs to the CTF8 family.</text>
</comment>
<evidence type="ECO:0000256" key="5">
    <source>
        <dbReference type="ARBA" id="ARBA00023306"/>
    </source>
</evidence>
<dbReference type="GO" id="GO:0031390">
    <property type="term" value="C:Ctf18 RFC-like complex"/>
    <property type="evidence" value="ECO:0007669"/>
    <property type="project" value="InterPro"/>
</dbReference>
<keyword evidence="8" id="KW-1185">Reference proteome</keyword>
<dbReference type="RefSeq" id="XP_032835684.1">
    <property type="nucleotide sequence ID" value="XM_032979793.1"/>
</dbReference>
<feature type="region of interest" description="Disordered" evidence="7">
    <location>
        <begin position="72"/>
        <end position="95"/>
    </location>
</feature>
<dbReference type="InterPro" id="IPR018607">
    <property type="entry name" value="Ctf8"/>
</dbReference>
<keyword evidence="5" id="KW-0131">Cell cycle</keyword>
<gene>
    <name evidence="9" type="primary">CHTF8</name>
</gene>
<dbReference type="AlphaFoldDB" id="A0AAJ7XI84"/>
<evidence type="ECO:0000256" key="6">
    <source>
        <dbReference type="ARBA" id="ARBA00038447"/>
    </source>
</evidence>
<evidence type="ECO:0000256" key="1">
    <source>
        <dbReference type="ARBA" id="ARBA00004123"/>
    </source>
</evidence>
<dbReference type="GO" id="GO:0003677">
    <property type="term" value="F:DNA binding"/>
    <property type="evidence" value="ECO:0007669"/>
    <property type="project" value="UniProtKB-KW"/>
</dbReference>
<protein>
    <submittedName>
        <fullName evidence="9">Chromosome transmission fidelity protein 8 homolog</fullName>
    </submittedName>
</protein>
<reference evidence="9" key="1">
    <citation type="submission" date="2025-08" db="UniProtKB">
        <authorList>
            <consortium name="RefSeq"/>
        </authorList>
    </citation>
    <scope>IDENTIFICATION</scope>
    <source>
        <tissue evidence="9">Sperm</tissue>
    </source>
</reference>
<keyword evidence="2" id="KW-0235">DNA replication</keyword>
<name>A0AAJ7XI84_PETMA</name>
<dbReference type="KEGG" id="pmrn:116957559"/>